<dbReference type="InterPro" id="IPR017441">
    <property type="entry name" value="Protein_kinase_ATP_BS"/>
</dbReference>
<evidence type="ECO:0000256" key="4">
    <source>
        <dbReference type="ARBA" id="ARBA00022536"/>
    </source>
</evidence>
<dbReference type="InterPro" id="IPR000719">
    <property type="entry name" value="Prot_kinase_dom"/>
</dbReference>
<dbReference type="PANTHER" id="PTHR47976:SF30">
    <property type="entry name" value="RECEPTOR-LIKE SERINE_THREONINE-PROTEIN KINASE"/>
    <property type="match status" value="1"/>
</dbReference>
<dbReference type="EMBL" id="WJXA01000006">
    <property type="protein sequence ID" value="KAF7141052.1"/>
    <property type="molecule type" value="Genomic_DNA"/>
</dbReference>
<feature type="binding site" evidence="20">
    <location>
        <position position="540"/>
    </location>
    <ligand>
        <name>ATP</name>
        <dbReference type="ChEBI" id="CHEBI:30616"/>
    </ligand>
</feature>
<dbReference type="AlphaFoldDB" id="A0A834GWX1"/>
<dbReference type="FunFam" id="1.10.510.10:FF:000248">
    <property type="entry name" value="S-receptor-like kinase 5"/>
    <property type="match status" value="1"/>
</dbReference>
<feature type="domain" description="Protein kinase" evidence="23">
    <location>
        <begin position="512"/>
        <end position="762"/>
    </location>
</feature>
<dbReference type="Proteomes" id="UP000626092">
    <property type="component" value="Unassembled WGS sequence"/>
</dbReference>
<evidence type="ECO:0000256" key="19">
    <source>
        <dbReference type="ARBA" id="ARBA00048679"/>
    </source>
</evidence>
<comment type="catalytic activity">
    <reaction evidence="19">
        <text>L-seryl-[protein] + ATP = O-phospho-L-seryl-[protein] + ADP + H(+)</text>
        <dbReference type="Rhea" id="RHEA:17989"/>
        <dbReference type="Rhea" id="RHEA-COMP:9863"/>
        <dbReference type="Rhea" id="RHEA-COMP:11604"/>
        <dbReference type="ChEBI" id="CHEBI:15378"/>
        <dbReference type="ChEBI" id="CHEBI:29999"/>
        <dbReference type="ChEBI" id="CHEBI:30616"/>
        <dbReference type="ChEBI" id="CHEBI:83421"/>
        <dbReference type="ChEBI" id="CHEBI:456216"/>
        <dbReference type="EC" id="2.7.11.1"/>
    </reaction>
</comment>
<evidence type="ECO:0000256" key="16">
    <source>
        <dbReference type="ARBA" id="ARBA00023170"/>
    </source>
</evidence>
<dbReference type="CDD" id="cd01098">
    <property type="entry name" value="PAN_AP_plant"/>
    <property type="match status" value="1"/>
</dbReference>
<evidence type="ECO:0000256" key="21">
    <source>
        <dbReference type="SAM" id="Phobius"/>
    </source>
</evidence>
<keyword evidence="15" id="KW-1015">Disulfide bond</keyword>
<evidence type="ECO:0000256" key="8">
    <source>
        <dbReference type="ARBA" id="ARBA00022729"/>
    </source>
</evidence>
<evidence type="ECO:0000256" key="5">
    <source>
        <dbReference type="ARBA" id="ARBA00022553"/>
    </source>
</evidence>
<dbReference type="InterPro" id="IPR003609">
    <property type="entry name" value="Pan_app"/>
</dbReference>
<keyword evidence="17" id="KW-0325">Glycoprotein</keyword>
<comment type="subcellular location">
    <subcellularLocation>
        <location evidence="1">Membrane</location>
        <topology evidence="1">Single-pass type I membrane protein</topology>
    </subcellularLocation>
</comment>
<dbReference type="InterPro" id="IPR051343">
    <property type="entry name" value="G-type_lectin_kinases/EP1-like"/>
</dbReference>
<dbReference type="InterPro" id="IPR006943">
    <property type="entry name" value="DUF641_pln"/>
</dbReference>
<evidence type="ECO:0000256" key="20">
    <source>
        <dbReference type="PROSITE-ProRule" id="PRU10141"/>
    </source>
</evidence>
<dbReference type="PROSITE" id="PS00107">
    <property type="entry name" value="PROTEIN_KINASE_ATP"/>
    <property type="match status" value="1"/>
</dbReference>
<feature type="signal peptide" evidence="22">
    <location>
        <begin position="1"/>
        <end position="31"/>
    </location>
</feature>
<gene>
    <name evidence="26" type="ORF">RHSIM_Rhsim06G0209500</name>
</gene>
<feature type="chain" id="PRO_5032991122" description="non-specific serine/threonine protein kinase" evidence="22">
    <location>
        <begin position="32"/>
        <end position="914"/>
    </location>
</feature>
<evidence type="ECO:0000259" key="23">
    <source>
        <dbReference type="PROSITE" id="PS50011"/>
    </source>
</evidence>
<dbReference type="SUPFAM" id="SSF51110">
    <property type="entry name" value="alpha-D-mannose-specific plant lectins"/>
    <property type="match status" value="1"/>
</dbReference>
<reference evidence="26" key="1">
    <citation type="submission" date="2019-11" db="EMBL/GenBank/DDBJ databases">
        <authorList>
            <person name="Liu Y."/>
            <person name="Hou J."/>
            <person name="Li T.-Q."/>
            <person name="Guan C.-H."/>
            <person name="Wu X."/>
            <person name="Wu H.-Z."/>
            <person name="Ling F."/>
            <person name="Zhang R."/>
            <person name="Shi X.-G."/>
            <person name="Ren J.-P."/>
            <person name="Chen E.-F."/>
            <person name="Sun J.-M."/>
        </authorList>
    </citation>
    <scope>NUCLEOTIDE SEQUENCE</scope>
    <source>
        <strain evidence="26">Adult_tree_wgs_1</strain>
        <tissue evidence="26">Leaves</tissue>
    </source>
</reference>
<feature type="domain" description="Apple" evidence="25">
    <location>
        <begin position="360"/>
        <end position="444"/>
    </location>
</feature>
<keyword evidence="7 21" id="KW-0812">Transmembrane</keyword>
<evidence type="ECO:0000256" key="12">
    <source>
        <dbReference type="ARBA" id="ARBA00022840"/>
    </source>
</evidence>
<dbReference type="GO" id="GO:0016020">
    <property type="term" value="C:membrane"/>
    <property type="evidence" value="ECO:0007669"/>
    <property type="project" value="UniProtKB-SubCell"/>
</dbReference>
<feature type="transmembrane region" description="Helical" evidence="21">
    <location>
        <begin position="452"/>
        <end position="476"/>
    </location>
</feature>
<keyword evidence="16" id="KW-0675">Receptor</keyword>
<evidence type="ECO:0000256" key="1">
    <source>
        <dbReference type="ARBA" id="ARBA00004479"/>
    </source>
</evidence>
<keyword evidence="3" id="KW-0723">Serine/threonine-protein kinase</keyword>
<dbReference type="Pfam" id="PF00069">
    <property type="entry name" value="Pkinase"/>
    <property type="match status" value="1"/>
</dbReference>
<dbReference type="PANTHER" id="PTHR47976">
    <property type="entry name" value="G-TYPE LECTIN S-RECEPTOR-LIKE SERINE/THREONINE-PROTEIN KINASE SD2-5"/>
    <property type="match status" value="1"/>
</dbReference>
<dbReference type="GO" id="GO:0030246">
    <property type="term" value="F:carbohydrate binding"/>
    <property type="evidence" value="ECO:0007669"/>
    <property type="project" value="UniProtKB-KW"/>
</dbReference>
<keyword evidence="14 21" id="KW-0472">Membrane</keyword>
<dbReference type="SMART" id="SM00220">
    <property type="entry name" value="S_TKc"/>
    <property type="match status" value="1"/>
</dbReference>
<accession>A0A834GWX1</accession>
<dbReference type="InterPro" id="IPR036426">
    <property type="entry name" value="Bulb-type_lectin_dom_sf"/>
</dbReference>
<evidence type="ECO:0000256" key="18">
    <source>
        <dbReference type="ARBA" id="ARBA00047899"/>
    </source>
</evidence>
<dbReference type="InterPro" id="IPR008271">
    <property type="entry name" value="Ser/Thr_kinase_AS"/>
</dbReference>
<dbReference type="PROSITE" id="PS50927">
    <property type="entry name" value="BULB_LECTIN"/>
    <property type="match status" value="1"/>
</dbReference>
<evidence type="ECO:0000313" key="27">
    <source>
        <dbReference type="Proteomes" id="UP000626092"/>
    </source>
</evidence>
<dbReference type="FunFam" id="3.30.200.20:FF:000178">
    <property type="entry name" value="serine/threonine-protein kinase PBS1-like"/>
    <property type="match status" value="1"/>
</dbReference>
<keyword evidence="6" id="KW-0808">Transferase</keyword>
<dbReference type="GO" id="GO:0004674">
    <property type="term" value="F:protein serine/threonine kinase activity"/>
    <property type="evidence" value="ECO:0007669"/>
    <property type="project" value="UniProtKB-KW"/>
</dbReference>
<dbReference type="EC" id="2.7.11.1" evidence="2"/>
<evidence type="ECO:0000256" key="7">
    <source>
        <dbReference type="ARBA" id="ARBA00022692"/>
    </source>
</evidence>
<keyword evidence="11" id="KW-0418">Kinase</keyword>
<evidence type="ECO:0000256" key="6">
    <source>
        <dbReference type="ARBA" id="ARBA00022679"/>
    </source>
</evidence>
<dbReference type="SUPFAM" id="SSF56112">
    <property type="entry name" value="Protein kinase-like (PK-like)"/>
    <property type="match status" value="1"/>
</dbReference>
<keyword evidence="4" id="KW-0245">EGF-like domain</keyword>
<dbReference type="GO" id="GO:0005524">
    <property type="term" value="F:ATP binding"/>
    <property type="evidence" value="ECO:0007669"/>
    <property type="project" value="UniProtKB-UniRule"/>
</dbReference>
<evidence type="ECO:0000256" key="17">
    <source>
        <dbReference type="ARBA" id="ARBA00023180"/>
    </source>
</evidence>
<evidence type="ECO:0000256" key="13">
    <source>
        <dbReference type="ARBA" id="ARBA00022989"/>
    </source>
</evidence>
<dbReference type="Pfam" id="PF01453">
    <property type="entry name" value="B_lectin"/>
    <property type="match status" value="1"/>
</dbReference>
<dbReference type="InterPro" id="IPR001480">
    <property type="entry name" value="Bulb-type_lectin_dom"/>
</dbReference>
<name>A0A834GWX1_RHOSS</name>
<sequence length="914" mass="101910">MATAGLMKNWVLILLLILLPLFSQFPCGTEAYYADFPSANLSVSWKNTPFNEQGSLDFVDGTTLRPILLVYNITKSYPPFGLGFFAQNTSTPNLGFYVVVFMMTGVNTSVDSDSEYQFSPYMPPQVLWSANRDSPVGENATLNFTGGGDLVLKDEFGNPVCNGVVWQSFDNPTDTWLPNQKIYDGQRLTASNSSSDLSTGIYYLSVDKDNKNGMRAFLDSNPPKPYAIFLAENILASLVGPPFGSPNNGVELATAFAVFNFNFTASPSDYRFIVLEPNGHLILYHVDTSYPYTYAVMPRDDLLAAIDSLGDCSYPAACGHYGVCSGGGQCGCPEDSTGTSNYFWPFKQGVGCAQITPLSCKDGSKYHTFGDLPNVTYFDFVPTLFATTIDECKEARLNNCSCKAALFRYDTNVSSGNCSLQSDELYSFVPSAENFGSHASIKVQKVPSQKKLASPILVLPLVGGLLVVTFIGGMYYRYRMLKVTDNSEEETDDQVTESLTKFSFEELKSCTQNFQIRLGQGGFGAVFEGVLSDGRKVAVKQLDSIVQGRKEFLAEVNTIGKVEHFQLVRLIGYGAEKSNRILVYEHMFNGSLDKWIFNRDKAKTLDWKTRQEIIYGVAKGLQYLHEECHRNIIHFDIKPQNILLDKDFKAKISDFGLARLIDGNQSLALTSLKGTIGYLAPEMYRGSHISVKADIYSFGVVMLETICGRKNLDDSHESMPLVDIVQTKAEEDQLYDLIDDRDDDIWHHKEEVIMMMKIAIWCPQTHDRRPRMSMVVKVLEGSADIDSSVPGEECNIVSMETVDRTINSLLALTFVKSFHRQQAVLLRLLDVIRKLCFKKRSCNDVFEGDVDDKLRHKMAAEAFVSKLFAINLTVKAPYSQLQFAQSPYDADGIQAADQMVVLDLKKRFDESSPD</sequence>
<dbReference type="OrthoDB" id="4062651at2759"/>
<evidence type="ECO:0000256" key="11">
    <source>
        <dbReference type="ARBA" id="ARBA00022777"/>
    </source>
</evidence>
<evidence type="ECO:0000256" key="9">
    <source>
        <dbReference type="ARBA" id="ARBA00022734"/>
    </source>
</evidence>
<feature type="domain" description="Bulb-type lectin" evidence="24">
    <location>
        <begin position="60"/>
        <end position="203"/>
    </location>
</feature>
<evidence type="ECO:0000256" key="22">
    <source>
        <dbReference type="SAM" id="SignalP"/>
    </source>
</evidence>
<keyword evidence="8 22" id="KW-0732">Signal</keyword>
<evidence type="ECO:0000256" key="10">
    <source>
        <dbReference type="ARBA" id="ARBA00022741"/>
    </source>
</evidence>
<evidence type="ECO:0000256" key="14">
    <source>
        <dbReference type="ARBA" id="ARBA00023136"/>
    </source>
</evidence>
<keyword evidence="10 20" id="KW-0547">Nucleotide-binding</keyword>
<keyword evidence="13 21" id="KW-1133">Transmembrane helix</keyword>
<evidence type="ECO:0000256" key="15">
    <source>
        <dbReference type="ARBA" id="ARBA00023157"/>
    </source>
</evidence>
<evidence type="ECO:0000259" key="25">
    <source>
        <dbReference type="PROSITE" id="PS50948"/>
    </source>
</evidence>
<keyword evidence="9" id="KW-0430">Lectin</keyword>
<comment type="catalytic activity">
    <reaction evidence="18">
        <text>L-threonyl-[protein] + ATP = O-phospho-L-threonyl-[protein] + ADP + H(+)</text>
        <dbReference type="Rhea" id="RHEA:46608"/>
        <dbReference type="Rhea" id="RHEA-COMP:11060"/>
        <dbReference type="Rhea" id="RHEA-COMP:11605"/>
        <dbReference type="ChEBI" id="CHEBI:15378"/>
        <dbReference type="ChEBI" id="CHEBI:30013"/>
        <dbReference type="ChEBI" id="CHEBI:30616"/>
        <dbReference type="ChEBI" id="CHEBI:61977"/>
        <dbReference type="ChEBI" id="CHEBI:456216"/>
        <dbReference type="EC" id="2.7.11.1"/>
    </reaction>
</comment>
<dbReference type="Pfam" id="PF04859">
    <property type="entry name" value="DUF641"/>
    <property type="match status" value="1"/>
</dbReference>
<evidence type="ECO:0000256" key="3">
    <source>
        <dbReference type="ARBA" id="ARBA00022527"/>
    </source>
</evidence>
<comment type="caution">
    <text evidence="26">The sequence shown here is derived from an EMBL/GenBank/DDBJ whole genome shotgun (WGS) entry which is preliminary data.</text>
</comment>
<dbReference type="PROSITE" id="PS50948">
    <property type="entry name" value="PAN"/>
    <property type="match status" value="1"/>
</dbReference>
<protein>
    <recommendedName>
        <fullName evidence="2">non-specific serine/threonine protein kinase</fullName>
        <ecNumber evidence="2">2.7.11.1</ecNumber>
    </recommendedName>
</protein>
<keyword evidence="27" id="KW-1185">Reference proteome</keyword>
<proteinExistence type="predicted"/>
<dbReference type="Gene3D" id="1.10.510.10">
    <property type="entry name" value="Transferase(Phosphotransferase) domain 1"/>
    <property type="match status" value="1"/>
</dbReference>
<dbReference type="PROSITE" id="PS50011">
    <property type="entry name" value="PROTEIN_KINASE_DOM"/>
    <property type="match status" value="1"/>
</dbReference>
<organism evidence="26 27">
    <name type="scientific">Rhododendron simsii</name>
    <name type="common">Sims's rhododendron</name>
    <dbReference type="NCBI Taxonomy" id="118357"/>
    <lineage>
        <taxon>Eukaryota</taxon>
        <taxon>Viridiplantae</taxon>
        <taxon>Streptophyta</taxon>
        <taxon>Embryophyta</taxon>
        <taxon>Tracheophyta</taxon>
        <taxon>Spermatophyta</taxon>
        <taxon>Magnoliopsida</taxon>
        <taxon>eudicotyledons</taxon>
        <taxon>Gunneridae</taxon>
        <taxon>Pentapetalae</taxon>
        <taxon>asterids</taxon>
        <taxon>Ericales</taxon>
        <taxon>Ericaceae</taxon>
        <taxon>Ericoideae</taxon>
        <taxon>Rhodoreae</taxon>
        <taxon>Rhododendron</taxon>
    </lineage>
</organism>
<dbReference type="PROSITE" id="PS00108">
    <property type="entry name" value="PROTEIN_KINASE_ST"/>
    <property type="match status" value="1"/>
</dbReference>
<keyword evidence="12 20" id="KW-0067">ATP-binding</keyword>
<dbReference type="InterPro" id="IPR011009">
    <property type="entry name" value="Kinase-like_dom_sf"/>
</dbReference>
<dbReference type="Gene3D" id="3.30.200.20">
    <property type="entry name" value="Phosphorylase Kinase, domain 1"/>
    <property type="match status" value="1"/>
</dbReference>
<evidence type="ECO:0000313" key="26">
    <source>
        <dbReference type="EMBL" id="KAF7141052.1"/>
    </source>
</evidence>
<evidence type="ECO:0000256" key="2">
    <source>
        <dbReference type="ARBA" id="ARBA00012513"/>
    </source>
</evidence>
<evidence type="ECO:0000259" key="24">
    <source>
        <dbReference type="PROSITE" id="PS50927"/>
    </source>
</evidence>
<keyword evidence="5" id="KW-0597">Phosphoprotein</keyword>